<evidence type="ECO:0000313" key="10">
    <source>
        <dbReference type="EMBL" id="GFG29151.1"/>
    </source>
</evidence>
<keyword evidence="11" id="KW-1185">Reference proteome</keyword>
<keyword evidence="6 9" id="KW-0472">Membrane</keyword>
<keyword evidence="7" id="KW-0675">Receptor</keyword>
<protein>
    <recommendedName>
        <fullName evidence="12">Odorant receptor</fullName>
    </recommendedName>
</protein>
<comment type="subcellular location">
    <subcellularLocation>
        <location evidence="1">Membrane</location>
        <topology evidence="1">Multi-pass membrane protein</topology>
    </subcellularLocation>
</comment>
<dbReference type="AlphaFoldDB" id="A0A6L2P9Z1"/>
<evidence type="ECO:0000256" key="4">
    <source>
        <dbReference type="ARBA" id="ARBA00022725"/>
    </source>
</evidence>
<comment type="caution">
    <text evidence="10">The sequence shown here is derived from an EMBL/GenBank/DDBJ whole genome shotgun (WGS) entry which is preliminary data.</text>
</comment>
<evidence type="ECO:0000256" key="6">
    <source>
        <dbReference type="ARBA" id="ARBA00023136"/>
    </source>
</evidence>
<accession>A0A6L2P9Z1</accession>
<dbReference type="GO" id="GO:0004984">
    <property type="term" value="F:olfactory receptor activity"/>
    <property type="evidence" value="ECO:0007669"/>
    <property type="project" value="InterPro"/>
</dbReference>
<feature type="transmembrane region" description="Helical" evidence="9">
    <location>
        <begin position="195"/>
        <end position="215"/>
    </location>
</feature>
<evidence type="ECO:0000256" key="9">
    <source>
        <dbReference type="SAM" id="Phobius"/>
    </source>
</evidence>
<dbReference type="GO" id="GO:0007165">
    <property type="term" value="P:signal transduction"/>
    <property type="evidence" value="ECO:0007669"/>
    <property type="project" value="UniProtKB-KW"/>
</dbReference>
<keyword evidence="4" id="KW-0552">Olfaction</keyword>
<dbReference type="EMBL" id="BLKM01000118">
    <property type="protein sequence ID" value="GFG29151.1"/>
    <property type="molecule type" value="Genomic_DNA"/>
</dbReference>
<evidence type="ECO:0000313" key="11">
    <source>
        <dbReference type="Proteomes" id="UP000502823"/>
    </source>
</evidence>
<evidence type="ECO:0000256" key="5">
    <source>
        <dbReference type="ARBA" id="ARBA00022989"/>
    </source>
</evidence>
<organism evidence="10 11">
    <name type="scientific">Coptotermes formosanus</name>
    <name type="common">Formosan subterranean termite</name>
    <dbReference type="NCBI Taxonomy" id="36987"/>
    <lineage>
        <taxon>Eukaryota</taxon>
        <taxon>Metazoa</taxon>
        <taxon>Ecdysozoa</taxon>
        <taxon>Arthropoda</taxon>
        <taxon>Hexapoda</taxon>
        <taxon>Insecta</taxon>
        <taxon>Pterygota</taxon>
        <taxon>Neoptera</taxon>
        <taxon>Polyneoptera</taxon>
        <taxon>Dictyoptera</taxon>
        <taxon>Blattodea</taxon>
        <taxon>Blattoidea</taxon>
        <taxon>Termitoidae</taxon>
        <taxon>Rhinotermitidae</taxon>
        <taxon>Coptotermes</taxon>
    </lineage>
</organism>
<dbReference type="FunCoup" id="A0A6L2P9Z1">
    <property type="interactions" value="10"/>
</dbReference>
<proteinExistence type="predicted"/>
<evidence type="ECO:0000256" key="3">
    <source>
        <dbReference type="ARBA" id="ARBA00022692"/>
    </source>
</evidence>
<feature type="transmembrane region" description="Helical" evidence="9">
    <location>
        <begin position="222"/>
        <end position="245"/>
    </location>
</feature>
<feature type="transmembrane region" description="Helical" evidence="9">
    <location>
        <begin position="327"/>
        <end position="345"/>
    </location>
</feature>
<feature type="transmembrane region" description="Helical" evidence="9">
    <location>
        <begin position="59"/>
        <end position="80"/>
    </location>
</feature>
<dbReference type="GO" id="GO:0005549">
    <property type="term" value="F:odorant binding"/>
    <property type="evidence" value="ECO:0007669"/>
    <property type="project" value="InterPro"/>
</dbReference>
<feature type="transmembrane region" description="Helical" evidence="9">
    <location>
        <begin position="92"/>
        <end position="110"/>
    </location>
</feature>
<evidence type="ECO:0008006" key="12">
    <source>
        <dbReference type="Google" id="ProtNLM"/>
    </source>
</evidence>
<reference evidence="11" key="1">
    <citation type="submission" date="2020-01" db="EMBL/GenBank/DDBJ databases">
        <title>Draft genome sequence of the Termite Coptotermes fromosanus.</title>
        <authorList>
            <person name="Itakura S."/>
            <person name="Yosikawa Y."/>
            <person name="Umezawa K."/>
        </authorList>
    </citation>
    <scope>NUCLEOTIDE SEQUENCE [LARGE SCALE GENOMIC DNA]</scope>
</reference>
<dbReference type="Proteomes" id="UP000502823">
    <property type="component" value="Unassembled WGS sequence"/>
</dbReference>
<dbReference type="InterPro" id="IPR004117">
    <property type="entry name" value="7tm6_olfct_rcpt"/>
</dbReference>
<evidence type="ECO:0000256" key="8">
    <source>
        <dbReference type="ARBA" id="ARBA00023224"/>
    </source>
</evidence>
<keyword evidence="2" id="KW-0716">Sensory transduction</keyword>
<evidence type="ECO:0000256" key="7">
    <source>
        <dbReference type="ARBA" id="ARBA00023170"/>
    </source>
</evidence>
<evidence type="ECO:0000256" key="2">
    <source>
        <dbReference type="ARBA" id="ARBA00022606"/>
    </source>
</evidence>
<evidence type="ECO:0000256" key="1">
    <source>
        <dbReference type="ARBA" id="ARBA00004141"/>
    </source>
</evidence>
<dbReference type="OrthoDB" id="8185860at2759"/>
<dbReference type="GO" id="GO:0005886">
    <property type="term" value="C:plasma membrane"/>
    <property type="evidence" value="ECO:0007669"/>
    <property type="project" value="TreeGrafter"/>
</dbReference>
<name>A0A6L2P9Z1_COPFO</name>
<sequence length="640" mass="73596">MNRLPTEPKQDAESDSTFPWTQSKKRDLMGLNLTLLFFAGVLPTRRIASTSWRLRLYRIYPVVMVALYLMVLTAQCLAVYKFWGDLDAITDNAFTMVGVFMCYIQAAYAVTNSHKILRLVDILENQLTPQMKTLTSRREQTAIITNTAQKTRLLTWLMFVIVHVMLITWIIMPIIHRYRQGNEGAEVDLGKPSPYFCFIIWLPFDATASPIYEIVYSVQTICFLMACLYYTSINTVFMTFIIHTATQFKILVMSLRDMDKLFPVHNVKLQEESQVEPEHVAAGRSRDFDLSKCIELNAYFKECIKHHQAVLRFAAELNAVLSPLLQFYFFCSQLIMCVVTFQVVLSWGQGNGVLKFILGLAAAACGPLMFCWFGTDIIQESLAVQQAAYGCNWYHRSTSFKCLLAFVIMRAQKPVRLNAGMFYDLSLTTFTQKIFISTNKFTLLTSNLTNTFQKTIKRTINKCNLLIPKELKWKYSTINQTAPSLRSLIKIHKPDAPIRPTVKWQNAPAYKIAHFITDLLKALAPLPYNVKNSAQLIEDLQEITHDNNLNMASFDIKNMYTNIPTSEMLQIIKNSLIHNHNEDNIIDEIIDLVKVTINQNYFYCNKQYFRQEEVLAMGAATSALFSEFFLQFTEHICSTY</sequence>
<feature type="transmembrane region" description="Helical" evidence="9">
    <location>
        <begin position="352"/>
        <end position="375"/>
    </location>
</feature>
<keyword evidence="8" id="KW-0807">Transducer</keyword>
<gene>
    <name evidence="10" type="ORF">Cfor_00221</name>
</gene>
<dbReference type="InParanoid" id="A0A6L2P9Z1"/>
<feature type="transmembrane region" description="Helical" evidence="9">
    <location>
        <begin position="153"/>
        <end position="175"/>
    </location>
</feature>
<dbReference type="PANTHER" id="PTHR21137">
    <property type="entry name" value="ODORANT RECEPTOR"/>
    <property type="match status" value="1"/>
</dbReference>
<keyword evidence="3 9" id="KW-0812">Transmembrane</keyword>
<dbReference type="PANTHER" id="PTHR21137:SF42">
    <property type="entry name" value="ODORANT RECEPTOR 83A"/>
    <property type="match status" value="1"/>
</dbReference>
<keyword evidence="5 9" id="KW-1133">Transmembrane helix</keyword>
<dbReference type="Pfam" id="PF02949">
    <property type="entry name" value="7tm_6"/>
    <property type="match status" value="1"/>
</dbReference>